<dbReference type="Gene3D" id="1.10.10.60">
    <property type="entry name" value="Homeodomain-like"/>
    <property type="match status" value="2"/>
</dbReference>
<organism evidence="5 6">
    <name type="scientific">Flectobacillus roseus</name>
    <dbReference type="NCBI Taxonomy" id="502259"/>
    <lineage>
        <taxon>Bacteria</taxon>
        <taxon>Pseudomonadati</taxon>
        <taxon>Bacteroidota</taxon>
        <taxon>Cytophagia</taxon>
        <taxon>Cytophagales</taxon>
        <taxon>Flectobacillaceae</taxon>
        <taxon>Flectobacillus</taxon>
    </lineage>
</organism>
<accession>A0ABT6Y386</accession>
<dbReference type="SMART" id="SM00342">
    <property type="entry name" value="HTH_ARAC"/>
    <property type="match status" value="1"/>
</dbReference>
<evidence type="ECO:0000256" key="2">
    <source>
        <dbReference type="ARBA" id="ARBA00023125"/>
    </source>
</evidence>
<keyword evidence="6" id="KW-1185">Reference proteome</keyword>
<comment type="caution">
    <text evidence="5">The sequence shown here is derived from an EMBL/GenBank/DDBJ whole genome shotgun (WGS) entry which is preliminary data.</text>
</comment>
<evidence type="ECO:0000313" key="6">
    <source>
        <dbReference type="Proteomes" id="UP001236507"/>
    </source>
</evidence>
<sequence>MRNIARNQLFSLLHVDYVKLGSKWNYKTVVSPYYRLYYIDDGHGKITSTQGSIDLEAGFLYLIPSFTVCDLNCEQYLSQYFVQFFEELGSGLSLFFNQRKVLKVKAHEIDIVNFKRLIAINPGRGINRSDNPEVYEKDIYYKEYQELNLQQSLSCQFETQGILFQLMARFLAEENFSRQVESLIPSKIMDSINYIQLNMSEKLSVKMLALRANMHVDYFSRLFLQTMGVRPMAYILDKRIERAQYLMITRDMTLEEIATQTGFENVPYFSKVFKSITGITPGKYKNRQRNV</sequence>
<dbReference type="PANTHER" id="PTHR43280">
    <property type="entry name" value="ARAC-FAMILY TRANSCRIPTIONAL REGULATOR"/>
    <property type="match status" value="1"/>
</dbReference>
<dbReference type="PROSITE" id="PS00041">
    <property type="entry name" value="HTH_ARAC_FAMILY_1"/>
    <property type="match status" value="1"/>
</dbReference>
<dbReference type="EMBL" id="JASHIF010000002">
    <property type="protein sequence ID" value="MDI9857741.1"/>
    <property type="molecule type" value="Genomic_DNA"/>
</dbReference>
<dbReference type="RefSeq" id="WP_283343057.1">
    <property type="nucleotide sequence ID" value="NZ_JASHIF010000002.1"/>
</dbReference>
<gene>
    <name evidence="5" type="ORF">QM524_00845</name>
</gene>
<dbReference type="InterPro" id="IPR018060">
    <property type="entry name" value="HTH_AraC"/>
</dbReference>
<dbReference type="InterPro" id="IPR009057">
    <property type="entry name" value="Homeodomain-like_sf"/>
</dbReference>
<proteinExistence type="predicted"/>
<reference evidence="5 6" key="1">
    <citation type="submission" date="2023-05" db="EMBL/GenBank/DDBJ databases">
        <title>Novel species of genus Flectobacillus isolated from stream in China.</title>
        <authorList>
            <person name="Lu H."/>
        </authorList>
    </citation>
    <scope>NUCLEOTIDE SEQUENCE [LARGE SCALE GENOMIC DNA]</scope>
    <source>
        <strain evidence="5 6">KCTC 42575</strain>
    </source>
</reference>
<name>A0ABT6Y386_9BACT</name>
<keyword evidence="3" id="KW-0804">Transcription</keyword>
<dbReference type="InterPro" id="IPR018062">
    <property type="entry name" value="HTH_AraC-typ_CS"/>
</dbReference>
<dbReference type="PANTHER" id="PTHR43280:SF2">
    <property type="entry name" value="HTH-TYPE TRANSCRIPTIONAL REGULATOR EXSA"/>
    <property type="match status" value="1"/>
</dbReference>
<dbReference type="InterPro" id="IPR020449">
    <property type="entry name" value="Tscrpt_reg_AraC-type_HTH"/>
</dbReference>
<dbReference type="PROSITE" id="PS01124">
    <property type="entry name" value="HTH_ARAC_FAMILY_2"/>
    <property type="match status" value="1"/>
</dbReference>
<keyword evidence="1" id="KW-0805">Transcription regulation</keyword>
<dbReference type="Pfam" id="PF12833">
    <property type="entry name" value="HTH_18"/>
    <property type="match status" value="1"/>
</dbReference>
<dbReference type="Proteomes" id="UP001236507">
    <property type="component" value="Unassembled WGS sequence"/>
</dbReference>
<dbReference type="PRINTS" id="PR00032">
    <property type="entry name" value="HTHARAC"/>
</dbReference>
<evidence type="ECO:0000256" key="1">
    <source>
        <dbReference type="ARBA" id="ARBA00023015"/>
    </source>
</evidence>
<evidence type="ECO:0000259" key="4">
    <source>
        <dbReference type="PROSITE" id="PS01124"/>
    </source>
</evidence>
<keyword evidence="2" id="KW-0238">DNA-binding</keyword>
<feature type="domain" description="HTH araC/xylS-type" evidence="4">
    <location>
        <begin position="189"/>
        <end position="287"/>
    </location>
</feature>
<protein>
    <submittedName>
        <fullName evidence="5">AraC family transcriptional regulator</fullName>
    </submittedName>
</protein>
<evidence type="ECO:0000313" key="5">
    <source>
        <dbReference type="EMBL" id="MDI9857741.1"/>
    </source>
</evidence>
<dbReference type="SUPFAM" id="SSF46689">
    <property type="entry name" value="Homeodomain-like"/>
    <property type="match status" value="2"/>
</dbReference>
<evidence type="ECO:0000256" key="3">
    <source>
        <dbReference type="ARBA" id="ARBA00023163"/>
    </source>
</evidence>